<keyword evidence="9" id="KW-1185">Reference proteome</keyword>
<dbReference type="EMBL" id="JARKIK010000048">
    <property type="protein sequence ID" value="KAK8735154.1"/>
    <property type="molecule type" value="Genomic_DNA"/>
</dbReference>
<feature type="domain" description="Ig-like" evidence="7">
    <location>
        <begin position="16"/>
        <end position="127"/>
    </location>
</feature>
<dbReference type="CDD" id="cd00096">
    <property type="entry name" value="Ig"/>
    <property type="match status" value="2"/>
</dbReference>
<protein>
    <recommendedName>
        <fullName evidence="7">Ig-like domain-containing protein</fullName>
    </recommendedName>
</protein>
<evidence type="ECO:0000259" key="7">
    <source>
        <dbReference type="PROSITE" id="PS50835"/>
    </source>
</evidence>
<feature type="chain" id="PRO_5043833400" description="Ig-like domain-containing protein" evidence="6">
    <location>
        <begin position="22"/>
        <end position="517"/>
    </location>
</feature>
<dbReference type="PROSITE" id="PS50835">
    <property type="entry name" value="IG_LIKE"/>
    <property type="match status" value="5"/>
</dbReference>
<feature type="non-terminal residue" evidence="8">
    <location>
        <position position="517"/>
    </location>
</feature>
<accession>A0AAW0X610</accession>
<feature type="domain" description="Ig-like" evidence="7">
    <location>
        <begin position="145"/>
        <end position="229"/>
    </location>
</feature>
<feature type="domain" description="Ig-like" evidence="7">
    <location>
        <begin position="335"/>
        <end position="425"/>
    </location>
</feature>
<dbReference type="InterPro" id="IPR013106">
    <property type="entry name" value="Ig_V-set"/>
</dbReference>
<dbReference type="Pfam" id="PF13927">
    <property type="entry name" value="Ig_3"/>
    <property type="match status" value="1"/>
</dbReference>
<sequence>MVLRVRVTVFVLLLLPVLIHSLDDQVWMVTGVSGRTIDLPCYYNPRTAGDTPKLILWYKKGDRSPVFRYDGRESQEKDSVRAESLMSTSRGTATLTLARITLLHAGIYECRVEFFRSPTHTSLVNLTVVETPRNVEVLDRRSGPPKHGVLGPYQEGMMVIFTCLARDGWPLPNVTWWRGKKMLDGGWEVSGPSLVRNDLVVSRLSRDWHNDTLTCIASNTHLVPPISVSTIIHMYLLPTSVIISGPAVAREGEHLRLRCTSRGSRPSALLTWMMRDSPVPAEKENTVYGRVTSSTLLINVTREDNSAKVTCRAANPAMPGSPITNTTKLNVHYPPSVHASLGRSLQPGMLKEGDDVYFTCSVDANPPATSINWYHEGGSQVQNVTAGIIISGDSLVIQRAHRSRSGKYSCLATNTLATVASNPVTLRIRYAPECSTSPTTYFIYDRPIKVTCTVSSFPPVTAIQWQWNSSVEVLRTTAVIHYLDQATAYLHVYPKHEQEDRALSCWAINQMGIQQKP</sequence>
<keyword evidence="5" id="KW-1015">Disulfide bond</keyword>
<reference evidence="8 9" key="1">
    <citation type="journal article" date="2024" name="BMC Genomics">
        <title>Genome assembly of redclaw crayfish (Cherax quadricarinatus) provides insights into its immune adaptation and hypoxia tolerance.</title>
        <authorList>
            <person name="Liu Z."/>
            <person name="Zheng J."/>
            <person name="Li H."/>
            <person name="Fang K."/>
            <person name="Wang S."/>
            <person name="He J."/>
            <person name="Zhou D."/>
            <person name="Weng S."/>
            <person name="Chi M."/>
            <person name="Gu Z."/>
            <person name="He J."/>
            <person name="Li F."/>
            <person name="Wang M."/>
        </authorList>
    </citation>
    <scope>NUCLEOTIDE SEQUENCE [LARGE SCALE GENOMIC DNA]</scope>
    <source>
        <strain evidence="8">ZL_2023a</strain>
    </source>
</reference>
<evidence type="ECO:0000256" key="1">
    <source>
        <dbReference type="ARBA" id="ARBA00004167"/>
    </source>
</evidence>
<dbReference type="SUPFAM" id="SSF48726">
    <property type="entry name" value="Immunoglobulin"/>
    <property type="match status" value="5"/>
</dbReference>
<comment type="subcellular location">
    <subcellularLocation>
        <location evidence="1">Membrane</location>
        <topology evidence="1">Single-pass membrane protein</topology>
    </subcellularLocation>
</comment>
<evidence type="ECO:0000256" key="6">
    <source>
        <dbReference type="SAM" id="SignalP"/>
    </source>
</evidence>
<evidence type="ECO:0000256" key="5">
    <source>
        <dbReference type="ARBA" id="ARBA00023157"/>
    </source>
</evidence>
<feature type="domain" description="Ig-like" evidence="7">
    <location>
        <begin position="432"/>
        <end position="517"/>
    </location>
</feature>
<gene>
    <name evidence="8" type="ORF">OTU49_005525</name>
</gene>
<comment type="caution">
    <text evidence="8">The sequence shown here is derived from an EMBL/GenBank/DDBJ whole genome shotgun (WGS) entry which is preliminary data.</text>
</comment>
<keyword evidence="4" id="KW-0472">Membrane</keyword>
<evidence type="ECO:0000256" key="2">
    <source>
        <dbReference type="ARBA" id="ARBA00022692"/>
    </source>
</evidence>
<dbReference type="PANTHER" id="PTHR23278">
    <property type="entry name" value="SIDESTEP PROTEIN"/>
    <property type="match status" value="1"/>
</dbReference>
<evidence type="ECO:0000256" key="4">
    <source>
        <dbReference type="ARBA" id="ARBA00023136"/>
    </source>
</evidence>
<feature type="signal peptide" evidence="6">
    <location>
        <begin position="1"/>
        <end position="21"/>
    </location>
</feature>
<evidence type="ECO:0000313" key="8">
    <source>
        <dbReference type="EMBL" id="KAK8735154.1"/>
    </source>
</evidence>
<dbReference type="InterPro" id="IPR003598">
    <property type="entry name" value="Ig_sub2"/>
</dbReference>
<dbReference type="Proteomes" id="UP001445076">
    <property type="component" value="Unassembled WGS sequence"/>
</dbReference>
<dbReference type="SMART" id="SM00408">
    <property type="entry name" value="IGc2"/>
    <property type="match status" value="3"/>
</dbReference>
<dbReference type="Gene3D" id="2.60.40.10">
    <property type="entry name" value="Immunoglobulins"/>
    <property type="match status" value="4"/>
</dbReference>
<organism evidence="8 9">
    <name type="scientific">Cherax quadricarinatus</name>
    <name type="common">Australian red claw crayfish</name>
    <dbReference type="NCBI Taxonomy" id="27406"/>
    <lineage>
        <taxon>Eukaryota</taxon>
        <taxon>Metazoa</taxon>
        <taxon>Ecdysozoa</taxon>
        <taxon>Arthropoda</taxon>
        <taxon>Crustacea</taxon>
        <taxon>Multicrustacea</taxon>
        <taxon>Malacostraca</taxon>
        <taxon>Eumalacostraca</taxon>
        <taxon>Eucarida</taxon>
        <taxon>Decapoda</taxon>
        <taxon>Pleocyemata</taxon>
        <taxon>Astacidea</taxon>
        <taxon>Parastacoidea</taxon>
        <taxon>Parastacidae</taxon>
        <taxon>Cherax</taxon>
    </lineage>
</organism>
<dbReference type="PANTHER" id="PTHR23278:SF19">
    <property type="entry name" value="OBSCURIN"/>
    <property type="match status" value="1"/>
</dbReference>
<dbReference type="GO" id="GO:0016020">
    <property type="term" value="C:membrane"/>
    <property type="evidence" value="ECO:0007669"/>
    <property type="project" value="UniProtKB-SubCell"/>
</dbReference>
<feature type="domain" description="Ig-like" evidence="7">
    <location>
        <begin position="238"/>
        <end position="330"/>
    </location>
</feature>
<dbReference type="SMART" id="SM00409">
    <property type="entry name" value="IG"/>
    <property type="match status" value="3"/>
</dbReference>
<proteinExistence type="predicted"/>
<dbReference type="Pfam" id="PF07686">
    <property type="entry name" value="V-set"/>
    <property type="match status" value="1"/>
</dbReference>
<dbReference type="InterPro" id="IPR007110">
    <property type="entry name" value="Ig-like_dom"/>
</dbReference>
<dbReference type="Pfam" id="PF08205">
    <property type="entry name" value="C2-set_2"/>
    <property type="match status" value="1"/>
</dbReference>
<name>A0AAW0X610_CHEQU</name>
<evidence type="ECO:0000256" key="3">
    <source>
        <dbReference type="ARBA" id="ARBA00022989"/>
    </source>
</evidence>
<keyword evidence="2" id="KW-0812">Transmembrane</keyword>
<keyword evidence="3" id="KW-1133">Transmembrane helix</keyword>
<dbReference type="InterPro" id="IPR013162">
    <property type="entry name" value="CD80_C2-set"/>
</dbReference>
<dbReference type="InterPro" id="IPR013783">
    <property type="entry name" value="Ig-like_fold"/>
</dbReference>
<evidence type="ECO:0000313" key="9">
    <source>
        <dbReference type="Proteomes" id="UP001445076"/>
    </source>
</evidence>
<dbReference type="AlphaFoldDB" id="A0AAW0X610"/>
<dbReference type="InterPro" id="IPR003599">
    <property type="entry name" value="Ig_sub"/>
</dbReference>
<keyword evidence="6" id="KW-0732">Signal</keyword>
<dbReference type="InterPro" id="IPR036179">
    <property type="entry name" value="Ig-like_dom_sf"/>
</dbReference>